<dbReference type="Pfam" id="PF09359">
    <property type="entry name" value="VTC"/>
    <property type="match status" value="1"/>
</dbReference>
<accession>A0A4R4E3Y5</accession>
<dbReference type="InterPro" id="IPR042267">
    <property type="entry name" value="VTC_sf"/>
</dbReference>
<dbReference type="GO" id="GO:0006799">
    <property type="term" value="P:polyphosphate biosynthetic process"/>
    <property type="evidence" value="ECO:0007669"/>
    <property type="project" value="UniProtKB-ARBA"/>
</dbReference>
<keyword evidence="3" id="KW-1185">Reference proteome</keyword>
<dbReference type="Gene3D" id="3.20.100.30">
    <property type="entry name" value="VTC, catalytic tunnel domain"/>
    <property type="match status" value="1"/>
</dbReference>
<name>A0A4R4E3Y5_9BACL</name>
<dbReference type="AlphaFoldDB" id="A0A4R4E3Y5"/>
<gene>
    <name evidence="2" type="ORF">E0485_20770</name>
</gene>
<comment type="caution">
    <text evidence="2">The sequence shown here is derived from an EMBL/GenBank/DDBJ whole genome shotgun (WGS) entry which is preliminary data.</text>
</comment>
<dbReference type="EMBL" id="SKFG01000031">
    <property type="protein sequence ID" value="TCZ73543.1"/>
    <property type="molecule type" value="Genomic_DNA"/>
</dbReference>
<reference evidence="2 3" key="1">
    <citation type="submission" date="2019-03" db="EMBL/GenBank/DDBJ databases">
        <authorList>
            <person name="Kim M.K.M."/>
        </authorList>
    </citation>
    <scope>NUCLEOTIDE SEQUENCE [LARGE SCALE GENOMIC DNA]</scope>
    <source>
        <strain evidence="2 3">18JY21-1</strain>
    </source>
</reference>
<dbReference type="CDD" id="cd07750">
    <property type="entry name" value="PolyPPase_VTC_like"/>
    <property type="match status" value="1"/>
</dbReference>
<feature type="domain" description="VTC" evidence="1">
    <location>
        <begin position="9"/>
        <end position="225"/>
    </location>
</feature>
<protein>
    <submittedName>
        <fullName evidence="2">Polyphosphate polymerase domain-containing protein</fullName>
    </submittedName>
</protein>
<sequence length="230" mass="27437">MSMNGFKGRRELKHAITHADCHLLRNNLRHVMMPDPHAKQDGRYLIRSCYFDNVDNKVLIQKKEGLFHRDKFRVRLYDYNTEFIQLEKKSKRNNLCYKTKCRITAEEYERIRSGTIDWMEHDPRSLIRELYIHMNLFQLKPTTVVDYVREVFIYEQGNVRVTFDSSVKTSFRNTDFLNPDLMMVETLDPNIVILEVKFDEYLPDLIKNLLSASNTSKTAFSKYQLSRMYG</sequence>
<evidence type="ECO:0000313" key="3">
    <source>
        <dbReference type="Proteomes" id="UP000295418"/>
    </source>
</evidence>
<organism evidence="2 3">
    <name type="scientific">Paenibacillus albiflavus</name>
    <dbReference type="NCBI Taxonomy" id="2545760"/>
    <lineage>
        <taxon>Bacteria</taxon>
        <taxon>Bacillati</taxon>
        <taxon>Bacillota</taxon>
        <taxon>Bacilli</taxon>
        <taxon>Bacillales</taxon>
        <taxon>Paenibacillaceae</taxon>
        <taxon>Paenibacillus</taxon>
    </lineage>
</organism>
<evidence type="ECO:0000259" key="1">
    <source>
        <dbReference type="Pfam" id="PF09359"/>
    </source>
</evidence>
<evidence type="ECO:0000313" key="2">
    <source>
        <dbReference type="EMBL" id="TCZ73543.1"/>
    </source>
</evidence>
<proteinExistence type="predicted"/>
<dbReference type="Proteomes" id="UP000295418">
    <property type="component" value="Unassembled WGS sequence"/>
</dbReference>
<dbReference type="OrthoDB" id="9784042at2"/>
<dbReference type="InterPro" id="IPR018966">
    <property type="entry name" value="VTC_domain"/>
</dbReference>
<dbReference type="RefSeq" id="WP_132419990.1">
    <property type="nucleotide sequence ID" value="NZ_SKFG01000031.1"/>
</dbReference>